<dbReference type="NCBIfam" id="TIGR01474">
    <property type="entry name" value="ubiA_proteo"/>
    <property type="match status" value="1"/>
</dbReference>
<dbReference type="GO" id="GO:0005886">
    <property type="term" value="C:plasma membrane"/>
    <property type="evidence" value="ECO:0007669"/>
    <property type="project" value="UniProtKB-SubCell"/>
</dbReference>
<name>A0A918QG71_9CAUL</name>
<evidence type="ECO:0000256" key="11">
    <source>
        <dbReference type="HAMAP-Rule" id="MF_01635"/>
    </source>
</evidence>
<keyword evidence="4 11" id="KW-1003">Cell membrane</keyword>
<comment type="function">
    <text evidence="11">Catalyzes the prenylation of para-hydroxybenzoate (PHB) with an all-trans polyprenyl group. Mediates the second step in the final reaction sequence of ubiquinone-8 (UQ-8) biosynthesis, which is the condensation of the polyisoprenoid side chain with PHB, generating the first membrane-bound Q intermediate 3-octaprenyl-4-hydroxybenzoate.</text>
</comment>
<sequence>MTTRDPVTLPDAAPQNWVDRHAPESVRPWLRLGRFDRPVGIWLLFLPGAMGLAYASAVTGTDFPLYVLVLFATGSGLMRAAGCAFNDLVDRDIDAKVERTRGRPISSGQITPKQAMAFIIICCLISLIILIQLGTLAIMLGVGSLALVAAYPFMKRITWWPQAWLGLTFNWGFLMAYAAVAGEITLPGLLFYGGLVFWTIGYDTIYALQDIEDDVMAGVKSSARALGTKARPGITVIYGLCLILTTMSAAIAPLSWPFYVAQALVAAHLAWQVYTLRPQDGALALKLFKANRDAGLLWVAGLIFSGIVR</sequence>
<dbReference type="GO" id="GO:0006744">
    <property type="term" value="P:ubiquinone biosynthetic process"/>
    <property type="evidence" value="ECO:0007669"/>
    <property type="project" value="UniProtKB-UniRule"/>
</dbReference>
<dbReference type="Gene3D" id="1.20.120.1780">
    <property type="entry name" value="UbiA prenyltransferase"/>
    <property type="match status" value="1"/>
</dbReference>
<keyword evidence="8 11" id="KW-0812">Transmembrane</keyword>
<protein>
    <recommendedName>
        <fullName evidence="11 12">4-hydroxybenzoate octaprenyltransferase</fullName>
        <ecNumber evidence="11 12">2.5.1.39</ecNumber>
    </recommendedName>
    <alternativeName>
        <fullName evidence="11">4-HB polyprenyltransferase</fullName>
    </alternativeName>
</protein>
<keyword evidence="11" id="KW-0460">Magnesium</keyword>
<dbReference type="PANTHER" id="PTHR11048:SF28">
    <property type="entry name" value="4-HYDROXYBENZOATE POLYPRENYLTRANSFERASE, MITOCHONDRIAL"/>
    <property type="match status" value="1"/>
</dbReference>
<comment type="cofactor">
    <cofactor evidence="1 11">
        <name>Mg(2+)</name>
        <dbReference type="ChEBI" id="CHEBI:18420"/>
    </cofactor>
</comment>
<evidence type="ECO:0000256" key="3">
    <source>
        <dbReference type="ARBA" id="ARBA00005985"/>
    </source>
</evidence>
<dbReference type="InterPro" id="IPR030470">
    <property type="entry name" value="UbiA_prenylTrfase_CS"/>
</dbReference>
<dbReference type="FunFam" id="1.10.357.140:FF:000008">
    <property type="entry name" value="4-hydroxybenzoate octaprenyltransferase"/>
    <property type="match status" value="1"/>
</dbReference>
<organism evidence="13 14">
    <name type="scientific">Asticcacaulis endophyticus</name>
    <dbReference type="NCBI Taxonomy" id="1395890"/>
    <lineage>
        <taxon>Bacteria</taxon>
        <taxon>Pseudomonadati</taxon>
        <taxon>Pseudomonadota</taxon>
        <taxon>Alphaproteobacteria</taxon>
        <taxon>Caulobacterales</taxon>
        <taxon>Caulobacteraceae</taxon>
        <taxon>Asticcacaulis</taxon>
    </lineage>
</organism>
<dbReference type="RefSeq" id="WP_189488683.1">
    <property type="nucleotide sequence ID" value="NZ_BMZB01000006.1"/>
</dbReference>
<feature type="transmembrane region" description="Helical" evidence="11">
    <location>
        <begin position="163"/>
        <end position="184"/>
    </location>
</feature>
<keyword evidence="10 11" id="KW-0472">Membrane</keyword>
<reference evidence="13" key="2">
    <citation type="submission" date="2020-09" db="EMBL/GenBank/DDBJ databases">
        <authorList>
            <person name="Sun Q."/>
            <person name="Kim S."/>
        </authorList>
    </citation>
    <scope>NUCLEOTIDE SEQUENCE</scope>
    <source>
        <strain evidence="13">KCTC 32296</strain>
    </source>
</reference>
<evidence type="ECO:0000256" key="12">
    <source>
        <dbReference type="NCBIfam" id="TIGR01474"/>
    </source>
</evidence>
<evidence type="ECO:0000256" key="5">
    <source>
        <dbReference type="ARBA" id="ARBA00022519"/>
    </source>
</evidence>
<dbReference type="InterPro" id="IPR006370">
    <property type="entry name" value="HB_polyprenyltransferase-like"/>
</dbReference>
<evidence type="ECO:0000256" key="6">
    <source>
        <dbReference type="ARBA" id="ARBA00022679"/>
    </source>
</evidence>
<feature type="transmembrane region" description="Helical" evidence="11">
    <location>
        <begin position="110"/>
        <end position="130"/>
    </location>
</feature>
<dbReference type="InterPro" id="IPR039653">
    <property type="entry name" value="Prenyltransferase"/>
</dbReference>
<dbReference type="AlphaFoldDB" id="A0A918QG71"/>
<evidence type="ECO:0000256" key="4">
    <source>
        <dbReference type="ARBA" id="ARBA00022475"/>
    </source>
</evidence>
<evidence type="ECO:0000313" key="13">
    <source>
        <dbReference type="EMBL" id="GGZ43755.1"/>
    </source>
</evidence>
<keyword evidence="7 11" id="KW-0831">Ubiquinone biosynthesis</keyword>
<evidence type="ECO:0000256" key="9">
    <source>
        <dbReference type="ARBA" id="ARBA00022989"/>
    </source>
</evidence>
<keyword evidence="14" id="KW-1185">Reference proteome</keyword>
<dbReference type="Pfam" id="PF01040">
    <property type="entry name" value="UbiA"/>
    <property type="match status" value="1"/>
</dbReference>
<evidence type="ECO:0000256" key="2">
    <source>
        <dbReference type="ARBA" id="ARBA00004141"/>
    </source>
</evidence>
<dbReference type="EMBL" id="BMZB01000006">
    <property type="protein sequence ID" value="GGZ43755.1"/>
    <property type="molecule type" value="Genomic_DNA"/>
</dbReference>
<comment type="pathway">
    <text evidence="11">Cofactor biosynthesis; ubiquinone biosynthesis.</text>
</comment>
<reference evidence="13" key="1">
    <citation type="journal article" date="2014" name="Int. J. Syst. Evol. Microbiol.">
        <title>Complete genome sequence of Corynebacterium casei LMG S-19264T (=DSM 44701T), isolated from a smear-ripened cheese.</title>
        <authorList>
            <consortium name="US DOE Joint Genome Institute (JGI-PGF)"/>
            <person name="Walter F."/>
            <person name="Albersmeier A."/>
            <person name="Kalinowski J."/>
            <person name="Ruckert C."/>
        </authorList>
    </citation>
    <scope>NUCLEOTIDE SEQUENCE</scope>
    <source>
        <strain evidence="13">KCTC 32296</strain>
    </source>
</reference>
<dbReference type="CDD" id="cd13959">
    <property type="entry name" value="PT_UbiA_COQ2"/>
    <property type="match status" value="1"/>
</dbReference>
<feature type="transmembrane region" description="Helical" evidence="11">
    <location>
        <begin position="39"/>
        <end position="57"/>
    </location>
</feature>
<evidence type="ECO:0000256" key="1">
    <source>
        <dbReference type="ARBA" id="ARBA00001946"/>
    </source>
</evidence>
<dbReference type="GO" id="GO:0008412">
    <property type="term" value="F:4-hydroxybenzoate polyprenyltransferase activity"/>
    <property type="evidence" value="ECO:0007669"/>
    <property type="project" value="UniProtKB-UniRule"/>
</dbReference>
<comment type="caution">
    <text evidence="13">The sequence shown here is derived from an EMBL/GenBank/DDBJ whole genome shotgun (WGS) entry which is preliminary data.</text>
</comment>
<feature type="transmembrane region" description="Helical" evidence="11">
    <location>
        <begin position="190"/>
        <end position="209"/>
    </location>
</feature>
<keyword evidence="5 11" id="KW-0997">Cell inner membrane</keyword>
<accession>A0A918QG71</accession>
<dbReference type="Proteomes" id="UP000662572">
    <property type="component" value="Unassembled WGS sequence"/>
</dbReference>
<dbReference type="HAMAP" id="MF_01635">
    <property type="entry name" value="UbiA"/>
    <property type="match status" value="1"/>
</dbReference>
<dbReference type="EC" id="2.5.1.39" evidence="11 12"/>
<dbReference type="FunFam" id="1.20.120.1780:FF:000001">
    <property type="entry name" value="4-hydroxybenzoate octaprenyltransferase"/>
    <property type="match status" value="1"/>
</dbReference>
<gene>
    <name evidence="11 13" type="primary">ubiA</name>
    <name evidence="13" type="ORF">GCM10011273_33250</name>
</gene>
<evidence type="ECO:0000256" key="8">
    <source>
        <dbReference type="ARBA" id="ARBA00022692"/>
    </source>
</evidence>
<comment type="similarity">
    <text evidence="3 11">Belongs to the UbiA prenyltransferase family.</text>
</comment>
<keyword evidence="9 11" id="KW-1133">Transmembrane helix</keyword>
<comment type="subcellular location">
    <subcellularLocation>
        <location evidence="11">Cell inner membrane</location>
        <topology evidence="11">Multi-pass membrane protein</topology>
    </subcellularLocation>
    <subcellularLocation>
        <location evidence="2">Membrane</location>
        <topology evidence="2">Multi-pass membrane protein</topology>
    </subcellularLocation>
</comment>
<evidence type="ECO:0000256" key="7">
    <source>
        <dbReference type="ARBA" id="ARBA00022688"/>
    </source>
</evidence>
<dbReference type="Gene3D" id="1.10.357.140">
    <property type="entry name" value="UbiA prenyltransferase"/>
    <property type="match status" value="1"/>
</dbReference>
<comment type="catalytic activity">
    <reaction evidence="11">
        <text>all-trans-octaprenyl diphosphate + 4-hydroxybenzoate = 4-hydroxy-3-(all-trans-octaprenyl)benzoate + diphosphate</text>
        <dbReference type="Rhea" id="RHEA:27782"/>
        <dbReference type="ChEBI" id="CHEBI:1617"/>
        <dbReference type="ChEBI" id="CHEBI:17879"/>
        <dbReference type="ChEBI" id="CHEBI:33019"/>
        <dbReference type="ChEBI" id="CHEBI:57711"/>
        <dbReference type="EC" id="2.5.1.39"/>
    </reaction>
</comment>
<feature type="transmembrane region" description="Helical" evidence="11">
    <location>
        <begin position="63"/>
        <end position="89"/>
    </location>
</feature>
<dbReference type="InterPro" id="IPR000537">
    <property type="entry name" value="UbiA_prenyltransferase"/>
</dbReference>
<evidence type="ECO:0000313" key="14">
    <source>
        <dbReference type="Proteomes" id="UP000662572"/>
    </source>
</evidence>
<evidence type="ECO:0000256" key="10">
    <source>
        <dbReference type="ARBA" id="ARBA00023136"/>
    </source>
</evidence>
<proteinExistence type="inferred from homology"/>
<keyword evidence="6 11" id="KW-0808">Transferase</keyword>
<dbReference type="PANTHER" id="PTHR11048">
    <property type="entry name" value="PRENYLTRANSFERASES"/>
    <property type="match status" value="1"/>
</dbReference>
<feature type="transmembrane region" description="Helical" evidence="11">
    <location>
        <begin position="230"/>
        <end position="252"/>
    </location>
</feature>
<dbReference type="PROSITE" id="PS00943">
    <property type="entry name" value="UBIA"/>
    <property type="match status" value="1"/>
</dbReference>
<dbReference type="InterPro" id="IPR044878">
    <property type="entry name" value="UbiA_sf"/>
</dbReference>